<proteinExistence type="predicted"/>
<comment type="caution">
    <text evidence="2">The sequence shown here is derived from an EMBL/GenBank/DDBJ whole genome shotgun (WGS) entry which is preliminary data.</text>
</comment>
<evidence type="ECO:0000313" key="2">
    <source>
        <dbReference type="EMBL" id="HIU45675.1"/>
    </source>
</evidence>
<reference evidence="2" key="1">
    <citation type="submission" date="2020-10" db="EMBL/GenBank/DDBJ databases">
        <authorList>
            <person name="Gilroy R."/>
        </authorList>
    </citation>
    <scope>NUCLEOTIDE SEQUENCE</scope>
    <source>
        <strain evidence="2">ChiSxjej2B14-8506</strain>
    </source>
</reference>
<feature type="domain" description="DUF58" evidence="1">
    <location>
        <begin position="184"/>
        <end position="301"/>
    </location>
</feature>
<dbReference type="Proteomes" id="UP000824123">
    <property type="component" value="Unassembled WGS sequence"/>
</dbReference>
<dbReference type="EMBL" id="DVNK01000003">
    <property type="protein sequence ID" value="HIU45675.1"/>
    <property type="molecule type" value="Genomic_DNA"/>
</dbReference>
<protein>
    <submittedName>
        <fullName evidence="2">DUF58 domain-containing protein</fullName>
    </submittedName>
</protein>
<evidence type="ECO:0000259" key="1">
    <source>
        <dbReference type="Pfam" id="PF01882"/>
    </source>
</evidence>
<organism evidence="2 3">
    <name type="scientific">Candidatus Fimadaptatus faecigallinarum</name>
    <dbReference type="NCBI Taxonomy" id="2840814"/>
    <lineage>
        <taxon>Bacteria</taxon>
        <taxon>Bacillati</taxon>
        <taxon>Bacillota</taxon>
        <taxon>Clostridia</taxon>
        <taxon>Eubacteriales</taxon>
        <taxon>Candidatus Fimadaptatus</taxon>
    </lineage>
</organism>
<dbReference type="PANTHER" id="PTHR34351:SF2">
    <property type="entry name" value="DUF58 DOMAIN-CONTAINING PROTEIN"/>
    <property type="match status" value="1"/>
</dbReference>
<gene>
    <name evidence="2" type="ORF">IAC59_00275</name>
</gene>
<dbReference type="AlphaFoldDB" id="A0A9D1LPP9"/>
<name>A0A9D1LPP9_9FIRM</name>
<reference evidence="2" key="2">
    <citation type="journal article" date="2021" name="PeerJ">
        <title>Extensive microbial diversity within the chicken gut microbiome revealed by metagenomics and culture.</title>
        <authorList>
            <person name="Gilroy R."/>
            <person name="Ravi A."/>
            <person name="Getino M."/>
            <person name="Pursley I."/>
            <person name="Horton D.L."/>
            <person name="Alikhan N.F."/>
            <person name="Baker D."/>
            <person name="Gharbi K."/>
            <person name="Hall N."/>
            <person name="Watson M."/>
            <person name="Adriaenssens E.M."/>
            <person name="Foster-Nyarko E."/>
            <person name="Jarju S."/>
            <person name="Secka A."/>
            <person name="Antonio M."/>
            <person name="Oren A."/>
            <person name="Chaudhuri R.R."/>
            <person name="La Ragione R."/>
            <person name="Hildebrand F."/>
            <person name="Pallen M.J."/>
        </authorList>
    </citation>
    <scope>NUCLEOTIDE SEQUENCE</scope>
    <source>
        <strain evidence="2">ChiSxjej2B14-8506</strain>
    </source>
</reference>
<sequence length="364" mass="41673">MNLFWLLVVLLVLGGLQSLVFSKFNFKGIKYTRYFGKRAVYEGETVELIEQIVNRKILPVPWLRVESRISPDLHFQTAQEEREISEDEQYHKSVFYLGPYSRVTRRHTIKCLRRGDYQLRTVEATAGDLINFNHATRQMMVSAHLLVYPRLLTDDEIDLPSRKWQGDVLVKRWIMPDPFLVGGLREYRSGDPMRTVHWGASARTGRLQVKTYDYTADPKLLIVLNVQMQEHQWAELMRYEQGTIEYGISLAATLLTRALEAGVEAGFACNGQLSVQPEEPVIIPPRRASTQGEQLLGALAELQIRRARNFPTFLEELTAFQDVDMLILTAYDSELIQQGVNMLRMRGNSVTLNVIGGGRNEEAV</sequence>
<dbReference type="InterPro" id="IPR002881">
    <property type="entry name" value="DUF58"/>
</dbReference>
<dbReference type="Pfam" id="PF01882">
    <property type="entry name" value="DUF58"/>
    <property type="match status" value="1"/>
</dbReference>
<evidence type="ECO:0000313" key="3">
    <source>
        <dbReference type="Proteomes" id="UP000824123"/>
    </source>
</evidence>
<accession>A0A9D1LPP9</accession>
<dbReference type="PANTHER" id="PTHR34351">
    <property type="entry name" value="SLR1927 PROTEIN-RELATED"/>
    <property type="match status" value="1"/>
</dbReference>